<evidence type="ECO:0000313" key="8">
    <source>
        <dbReference type="EMBL" id="MBE1877350.1"/>
    </source>
</evidence>
<name>A0ABR9N121_9MICO</name>
<proteinExistence type="predicted"/>
<protein>
    <recommendedName>
        <fullName evidence="3">tRNA (guanine(46)-N(7))-methyltransferase</fullName>
        <ecNumber evidence="3">2.1.1.33</ecNumber>
    </recommendedName>
</protein>
<evidence type="ECO:0000256" key="5">
    <source>
        <dbReference type="ARBA" id="ARBA00022679"/>
    </source>
</evidence>
<organism evidence="8 9">
    <name type="scientific">Myceligenerans pegani</name>
    <dbReference type="NCBI Taxonomy" id="2776917"/>
    <lineage>
        <taxon>Bacteria</taxon>
        <taxon>Bacillati</taxon>
        <taxon>Actinomycetota</taxon>
        <taxon>Actinomycetes</taxon>
        <taxon>Micrococcales</taxon>
        <taxon>Promicromonosporaceae</taxon>
        <taxon>Myceligenerans</taxon>
    </lineage>
</organism>
<evidence type="ECO:0000256" key="6">
    <source>
        <dbReference type="ARBA" id="ARBA00022691"/>
    </source>
</evidence>
<comment type="catalytic activity">
    <reaction evidence="1">
        <text>guanosine(46) in tRNA + S-adenosyl-L-methionine = N(7)-methylguanosine(46) in tRNA + S-adenosyl-L-homocysteine</text>
        <dbReference type="Rhea" id="RHEA:42708"/>
        <dbReference type="Rhea" id="RHEA-COMP:10188"/>
        <dbReference type="Rhea" id="RHEA-COMP:10189"/>
        <dbReference type="ChEBI" id="CHEBI:57856"/>
        <dbReference type="ChEBI" id="CHEBI:59789"/>
        <dbReference type="ChEBI" id="CHEBI:74269"/>
        <dbReference type="ChEBI" id="CHEBI:74480"/>
        <dbReference type="EC" id="2.1.1.33"/>
    </reaction>
</comment>
<keyword evidence="9" id="KW-1185">Reference proteome</keyword>
<dbReference type="Pfam" id="PF02390">
    <property type="entry name" value="Methyltransf_4"/>
    <property type="match status" value="1"/>
</dbReference>
<evidence type="ECO:0000256" key="3">
    <source>
        <dbReference type="ARBA" id="ARBA00011977"/>
    </source>
</evidence>
<dbReference type="Gene3D" id="3.40.50.150">
    <property type="entry name" value="Vaccinia Virus protein VP39"/>
    <property type="match status" value="1"/>
</dbReference>
<evidence type="ECO:0000313" key="9">
    <source>
        <dbReference type="Proteomes" id="UP000625527"/>
    </source>
</evidence>
<dbReference type="PANTHER" id="PTHR23417:SF14">
    <property type="entry name" value="PENTACOTRIPEPTIDE-REPEAT REGION OF PRORP DOMAIN-CONTAINING PROTEIN"/>
    <property type="match status" value="1"/>
</dbReference>
<dbReference type="EC" id="2.1.1.33" evidence="3"/>
<gene>
    <name evidence="8" type="ORF">IHE71_16795</name>
</gene>
<evidence type="ECO:0000256" key="2">
    <source>
        <dbReference type="ARBA" id="ARBA00003015"/>
    </source>
</evidence>
<comment type="function">
    <text evidence="2">Catalyzes the formation of N(7)-methylguanine at position 46 (m7G46) in tRNA.</text>
</comment>
<dbReference type="InterPro" id="IPR029063">
    <property type="entry name" value="SAM-dependent_MTases_sf"/>
</dbReference>
<dbReference type="SUPFAM" id="SSF53335">
    <property type="entry name" value="S-adenosyl-L-methionine-dependent methyltransferases"/>
    <property type="match status" value="1"/>
</dbReference>
<dbReference type="InterPro" id="IPR003358">
    <property type="entry name" value="tRNA_(Gua-N-7)_MeTrfase_Trmb"/>
</dbReference>
<dbReference type="EMBL" id="JADAQT010000099">
    <property type="protein sequence ID" value="MBE1877350.1"/>
    <property type="molecule type" value="Genomic_DNA"/>
</dbReference>
<evidence type="ECO:0000256" key="4">
    <source>
        <dbReference type="ARBA" id="ARBA00022603"/>
    </source>
</evidence>
<evidence type="ECO:0000256" key="1">
    <source>
        <dbReference type="ARBA" id="ARBA00000142"/>
    </source>
</evidence>
<reference evidence="8 9" key="1">
    <citation type="submission" date="2020-10" db="EMBL/GenBank/DDBJ databases">
        <title>Myceligenerans pegani sp. nov., an endophytic actinomycete isolated from Peganum harmala L. in Xinjiang, China.</title>
        <authorList>
            <person name="Xin L."/>
        </authorList>
    </citation>
    <scope>NUCLEOTIDE SEQUENCE [LARGE SCALE GENOMIC DNA]</scope>
    <source>
        <strain evidence="8 9">TRM65318</strain>
    </source>
</reference>
<accession>A0ABR9N121</accession>
<evidence type="ECO:0000256" key="7">
    <source>
        <dbReference type="ARBA" id="ARBA00022694"/>
    </source>
</evidence>
<comment type="caution">
    <text evidence="8">The sequence shown here is derived from an EMBL/GenBank/DDBJ whole genome shotgun (WGS) entry which is preliminary data.</text>
</comment>
<dbReference type="PROSITE" id="PS51625">
    <property type="entry name" value="SAM_MT_TRMB"/>
    <property type="match status" value="1"/>
</dbReference>
<keyword evidence="5" id="KW-0808">Transferase</keyword>
<keyword evidence="4" id="KW-0489">Methyltransferase</keyword>
<sequence>MQVNAAELLDTAIPAGSLDEVWTFFPDPWHKSRHRKRRLVAPAFAEKVTRALRPGGLWRLATDWAAYAEQMFDVLEAAPALRNAHGPRTAAPRFEGRIVTGFERKAHKAGRDITDLTYIRD</sequence>
<keyword evidence="6" id="KW-0949">S-adenosyl-L-methionine</keyword>
<keyword evidence="7" id="KW-0819">tRNA processing</keyword>
<dbReference type="PANTHER" id="PTHR23417">
    <property type="entry name" value="3-DEOXY-D-MANNO-OCTULOSONIC-ACID TRANSFERASE/TRNA GUANINE-N 7 - -METHYLTRANSFERASE"/>
    <property type="match status" value="1"/>
</dbReference>
<dbReference type="Proteomes" id="UP000625527">
    <property type="component" value="Unassembled WGS sequence"/>
</dbReference>